<sequence>MDEVEKEFEISYTFTFPQDMLYLIKNFLDKHFSIKEEYVEVLDKNNVRSRIFIDGTIKSVKKSVVESGRCVVPLVDGFVPMIERECDEKIYHERDEKIKRICKTRVYQRTNELDNAEIKFEHIYYEYSEGDFLDPLTANKQIALYNLLKPTEEINTTNNSHLGSDEILCNCRVEFEYDKRPEQNKLIRLAELIQYIEYNLLVDTEIQPFLSHTNIFNEIMYRSFTEERLITDNCSDVVLWALKLDGTRGKGYVVNDNTLFIQLDDMQMFSNVLEPILKNDSDTGSKKCFEKIFGSYATSPVRFSSNRLLGVQVEYVCSTKTFYVTDVLNVYKYTYDNKNQFDVSAPYHVNIYDAMNFMTTSCRKEFKYGDYIVKFQRFYPCRKDVEEIDLNDGYIGLLQEGDIVKIKHCKSFEMKYMGKSEFISTTGVFKTDNCIGLEIGSIYEVKMSQPDENKVCVIKKRPDRLLFN</sequence>
<reference evidence="2" key="2">
    <citation type="journal article" date="2014" name="Arch. Virol.">
        <title>Complete genome sequence of Agrotis segetum granulovirus Shanghai strain.</title>
        <authorList>
            <person name="Zhang X."/>
            <person name="Liang Z."/>
            <person name="Yin X."/>
            <person name="Wang J."/>
            <person name="Shao X."/>
        </authorList>
    </citation>
    <scope>NUCLEOTIDE SEQUENCE</scope>
    <source>
        <strain evidence="2">L1</strain>
    </source>
</reference>
<evidence type="ECO:0000313" key="1">
    <source>
        <dbReference type="EMBL" id="AAS82653.1"/>
    </source>
</evidence>
<evidence type="ECO:0000313" key="2">
    <source>
        <dbReference type="EMBL" id="AHN92136.1"/>
    </source>
</evidence>
<dbReference type="GO" id="GO:0006355">
    <property type="term" value="P:regulation of DNA-templated transcription"/>
    <property type="evidence" value="ECO:0007669"/>
    <property type="project" value="InterPro"/>
</dbReference>
<proteinExistence type="predicted"/>
<evidence type="ECO:0000313" key="5">
    <source>
        <dbReference type="Proteomes" id="UP000232958"/>
    </source>
</evidence>
<protein>
    <submittedName>
        <fullName evidence="2">Lef-4</fullName>
    </submittedName>
    <submittedName>
        <fullName evidence="1">ORF85</fullName>
    </submittedName>
</protein>
<dbReference type="EMBL" id="KC994902">
    <property type="protein sequence ID" value="AHN92136.1"/>
    <property type="molecule type" value="Genomic_DNA"/>
</dbReference>
<dbReference type="Pfam" id="PF05098">
    <property type="entry name" value="LEF-4"/>
    <property type="match status" value="1"/>
</dbReference>
<reference evidence="1 4" key="1">
    <citation type="submission" date="2004-09" db="EMBL/GenBank/DDBJ databases">
        <authorList>
            <person name="Ai X.L."/>
            <person name="Wang Z.F."/>
            <person name="Wang B."/>
            <person name="Zhang W."/>
            <person name="Li F."/>
            <person name="Fu J.H."/>
            <person name="Cui C.S."/>
            <person name="Shi Y.H."/>
            <person name="He M."/>
        </authorList>
    </citation>
    <scope>NUCLEOTIDE SEQUENCE [LARGE SCALE GENOMIC DNA]</scope>
</reference>
<gene>
    <name evidence="1" type="primary">ORF85</name>
    <name evidence="2" type="ORF">AsGV097</name>
    <name evidence="3" type="ORF">AsGV099</name>
    <name evidence="1" type="ORF">AsGVgp085</name>
</gene>
<accession>Q6QXM5</accession>
<evidence type="ECO:0000313" key="3">
    <source>
        <dbReference type="EMBL" id="AKN63373.1"/>
    </source>
</evidence>
<dbReference type="EMBL" id="KR584663">
    <property type="protein sequence ID" value="AKN63373.1"/>
    <property type="molecule type" value="Genomic_DNA"/>
</dbReference>
<organismHost>
    <name type="scientific">Agrotis segetum</name>
    <name type="common">Turnip moth</name>
    <dbReference type="NCBI Taxonomy" id="47767"/>
</organismHost>
<dbReference type="InterPro" id="IPR007790">
    <property type="entry name" value="LEF-4"/>
</dbReference>
<dbReference type="EMBL" id="AY522332">
    <property type="protein sequence ID" value="AAS82653.1"/>
    <property type="molecule type" value="Genomic_DNA"/>
</dbReference>
<reference evidence="3 5" key="3">
    <citation type="submission" date="2015-05" db="EMBL/GenBank/DDBJ databases">
        <title>Complete Sequence of an Agrotis segetum granulovirus isolate from Europe.</title>
        <authorList>
            <person name="Gueli Alletti G."/>
            <person name="Wennmann J.T."/>
            <person name="Jehle J.A."/>
        </authorList>
    </citation>
    <scope>NUCLEOTIDE SEQUENCE [LARGE SCALE GENOMIC DNA]</scope>
    <source>
        <strain evidence="3 5">DA</strain>
    </source>
</reference>
<organism evidence="1 4">
    <name type="scientific">Agrotis segetum granulosis virus</name>
    <name type="common">AsGV</name>
    <name type="synonym">Agrotis segetum granulovirus</name>
    <dbReference type="NCBI Taxonomy" id="10464"/>
    <lineage>
        <taxon>Viruses</taxon>
        <taxon>Viruses incertae sedis</taxon>
        <taxon>Naldaviricetes</taxon>
        <taxon>Lefavirales</taxon>
        <taxon>Baculoviridae</taxon>
        <taxon>Betabaculovirus</taxon>
        <taxon>Betabaculovirus agsegetum</taxon>
    </lineage>
</organism>
<dbReference type="Proteomes" id="UP000202635">
    <property type="component" value="Genome"/>
</dbReference>
<evidence type="ECO:0000313" key="4">
    <source>
        <dbReference type="Proteomes" id="UP000202635"/>
    </source>
</evidence>
<dbReference type="OrthoDB" id="6452at10239"/>
<name>Q6QXM5_GVAS</name>
<keyword evidence="5" id="KW-1185">Reference proteome</keyword>
<dbReference type="Proteomes" id="UP000232958">
    <property type="component" value="Segment"/>
</dbReference>